<reference evidence="2" key="1">
    <citation type="journal article" date="2020" name="Stud. Mycol.">
        <title>101 Dothideomycetes genomes: a test case for predicting lifestyles and emergence of pathogens.</title>
        <authorList>
            <person name="Haridas S."/>
            <person name="Albert R."/>
            <person name="Binder M."/>
            <person name="Bloem J."/>
            <person name="Labutti K."/>
            <person name="Salamov A."/>
            <person name="Andreopoulos B."/>
            <person name="Baker S."/>
            <person name="Barry K."/>
            <person name="Bills G."/>
            <person name="Bluhm B."/>
            <person name="Cannon C."/>
            <person name="Castanera R."/>
            <person name="Culley D."/>
            <person name="Daum C."/>
            <person name="Ezra D."/>
            <person name="Gonzalez J."/>
            <person name="Henrissat B."/>
            <person name="Kuo A."/>
            <person name="Liang C."/>
            <person name="Lipzen A."/>
            <person name="Lutzoni F."/>
            <person name="Magnuson J."/>
            <person name="Mondo S."/>
            <person name="Nolan M."/>
            <person name="Ohm R."/>
            <person name="Pangilinan J."/>
            <person name="Park H.-J."/>
            <person name="Ramirez L."/>
            <person name="Alfaro M."/>
            <person name="Sun H."/>
            <person name="Tritt A."/>
            <person name="Yoshinaga Y."/>
            <person name="Zwiers L.-H."/>
            <person name="Turgeon B."/>
            <person name="Goodwin S."/>
            <person name="Spatafora J."/>
            <person name="Crous P."/>
            <person name="Grigoriev I."/>
        </authorList>
    </citation>
    <scope>NUCLEOTIDE SEQUENCE</scope>
    <source>
        <strain evidence="2">CBS 130266</strain>
    </source>
</reference>
<feature type="transmembrane region" description="Helical" evidence="1">
    <location>
        <begin position="114"/>
        <end position="135"/>
    </location>
</feature>
<sequence length="318" mass="36603">MSSNNINYHNDDNFNLHTTLIFYTTPTLQMANHCRRTHEQHVVSVAFIFSLINLLTTAGVALHLFLFGSGSHTPPLTRTSRFPVALRFTPFAVWIFMLSNGMSDKRLDDESEILMYYSCLSIVLSIIIVLSHVVFGPFVPPQWCSGFVRSKTNSLSRPRSLQTSHFERLPAELRHKIYGYLDYPLIKREMLLDINGKLPKNGPRIQIAFRTQFHTGYDRTMCFEYKSTTEGSSNQYQRVEIFPQLQMMLVNRAIYEELKELLYAESILSNSYLESRVLIGDDTVGVLIPKQFRSVSHVTLGPFGDDHSRWCCIFILQT</sequence>
<gene>
    <name evidence="2" type="ORF">EJ08DRAFT_701965</name>
</gene>
<dbReference type="Proteomes" id="UP000800235">
    <property type="component" value="Unassembled WGS sequence"/>
</dbReference>
<comment type="caution">
    <text evidence="2">The sequence shown here is derived from an EMBL/GenBank/DDBJ whole genome shotgun (WGS) entry which is preliminary data.</text>
</comment>
<keyword evidence="1" id="KW-1133">Transmembrane helix</keyword>
<evidence type="ECO:0000313" key="3">
    <source>
        <dbReference type="Proteomes" id="UP000800235"/>
    </source>
</evidence>
<dbReference type="AlphaFoldDB" id="A0A9P4NHT8"/>
<evidence type="ECO:0000313" key="2">
    <source>
        <dbReference type="EMBL" id="KAF2421565.1"/>
    </source>
</evidence>
<feature type="transmembrane region" description="Helical" evidence="1">
    <location>
        <begin position="84"/>
        <end position="102"/>
    </location>
</feature>
<feature type="transmembrane region" description="Helical" evidence="1">
    <location>
        <begin position="42"/>
        <end position="64"/>
    </location>
</feature>
<organism evidence="2 3">
    <name type="scientific">Tothia fuscella</name>
    <dbReference type="NCBI Taxonomy" id="1048955"/>
    <lineage>
        <taxon>Eukaryota</taxon>
        <taxon>Fungi</taxon>
        <taxon>Dikarya</taxon>
        <taxon>Ascomycota</taxon>
        <taxon>Pezizomycotina</taxon>
        <taxon>Dothideomycetes</taxon>
        <taxon>Pleosporomycetidae</taxon>
        <taxon>Venturiales</taxon>
        <taxon>Cylindrosympodiaceae</taxon>
        <taxon>Tothia</taxon>
    </lineage>
</organism>
<accession>A0A9P4NHT8</accession>
<evidence type="ECO:0008006" key="4">
    <source>
        <dbReference type="Google" id="ProtNLM"/>
    </source>
</evidence>
<evidence type="ECO:0000256" key="1">
    <source>
        <dbReference type="SAM" id="Phobius"/>
    </source>
</evidence>
<protein>
    <recommendedName>
        <fullName evidence="4">F-box domain-containing protein</fullName>
    </recommendedName>
</protein>
<name>A0A9P4NHT8_9PEZI</name>
<keyword evidence="1" id="KW-0812">Transmembrane</keyword>
<keyword evidence="3" id="KW-1185">Reference proteome</keyword>
<proteinExistence type="predicted"/>
<keyword evidence="1" id="KW-0472">Membrane</keyword>
<dbReference type="EMBL" id="MU007097">
    <property type="protein sequence ID" value="KAF2421565.1"/>
    <property type="molecule type" value="Genomic_DNA"/>
</dbReference>